<accession>Q467Q3</accession>
<dbReference type="eggNOG" id="arCOG05197">
    <property type="taxonomic scope" value="Archaea"/>
</dbReference>
<dbReference type="Gene3D" id="3.30.10.20">
    <property type="match status" value="1"/>
</dbReference>
<sequence length="170" mass="18708">MEVKLEQRLTELRAEYESGQKILKDIELKLAELEDRKKNLKETLLRISGAIELLEEVLEEKEGAEVPETTVEPGTATENVEVPNVIKKPLEKAIKILEEAGFKAGEIIEQKTVLPIGVMAGDILKQEPKPGTKSPAGSSVKLVVAVKGKFLPPEKNSLCDVFSDAFSDRT</sequence>
<keyword evidence="1" id="KW-0175">Coiled coil</keyword>
<dbReference type="PROSITE" id="PS51178">
    <property type="entry name" value="PASTA"/>
    <property type="match status" value="1"/>
</dbReference>
<name>Q467Q3_METBF</name>
<evidence type="ECO:0000313" key="3">
    <source>
        <dbReference type="EMBL" id="AAZ71889.1"/>
    </source>
</evidence>
<dbReference type="KEGG" id="mba:Mbar_A2995"/>
<dbReference type="CDD" id="cd06577">
    <property type="entry name" value="PASTA_pknB"/>
    <property type="match status" value="1"/>
</dbReference>
<evidence type="ECO:0000256" key="1">
    <source>
        <dbReference type="SAM" id="Coils"/>
    </source>
</evidence>
<dbReference type="HOGENOM" id="CLU_131315_0_0_2"/>
<dbReference type="InterPro" id="IPR005543">
    <property type="entry name" value="PASTA_dom"/>
</dbReference>
<evidence type="ECO:0000259" key="2">
    <source>
        <dbReference type="PROSITE" id="PS51178"/>
    </source>
</evidence>
<proteinExistence type="predicted"/>
<feature type="coiled-coil region" evidence="1">
    <location>
        <begin position="9"/>
        <end position="50"/>
    </location>
</feature>
<dbReference type="SMART" id="SM00740">
    <property type="entry name" value="PASTA"/>
    <property type="match status" value="1"/>
</dbReference>
<dbReference type="EMBL" id="CP000099">
    <property type="protein sequence ID" value="AAZ71889.1"/>
    <property type="molecule type" value="Genomic_DNA"/>
</dbReference>
<gene>
    <name evidence="3" type="ordered locus">Mbar_A2995</name>
</gene>
<feature type="domain" description="PASTA" evidence="2">
    <location>
        <begin position="76"/>
        <end position="146"/>
    </location>
</feature>
<reference evidence="3" key="1">
    <citation type="submission" date="2006-06" db="EMBL/GenBank/DDBJ databases">
        <title>Complete sequence of chromosome 1 of Methanosarcina barkeri str. fusaro.</title>
        <authorList>
            <person name="Copeland A."/>
            <person name="Lucas S."/>
            <person name="Lapidus A."/>
            <person name="Barry K."/>
            <person name="Detter J.C."/>
            <person name="Glavina T."/>
            <person name="Hammon N."/>
            <person name="Israni S."/>
            <person name="Pitluck S."/>
            <person name="Goodwin L.A."/>
            <person name="Saunders E.H."/>
            <person name="Schmutz J."/>
            <person name="Larimer F."/>
            <person name="Land M."/>
            <person name="Anderson I."/>
            <person name="Richardson P."/>
        </authorList>
    </citation>
    <scope>NUCLEOTIDE SEQUENCE</scope>
    <source>
        <strain evidence="3">Fusaro</strain>
    </source>
</reference>
<dbReference type="Pfam" id="PF03793">
    <property type="entry name" value="PASTA"/>
    <property type="match status" value="1"/>
</dbReference>
<dbReference type="AlphaFoldDB" id="Q467Q3"/>
<organism evidence="3">
    <name type="scientific">Methanosarcina barkeri (strain Fusaro / DSM 804)</name>
    <dbReference type="NCBI Taxonomy" id="269797"/>
    <lineage>
        <taxon>Archaea</taxon>
        <taxon>Methanobacteriati</taxon>
        <taxon>Methanobacteriota</taxon>
        <taxon>Stenosarchaea group</taxon>
        <taxon>Methanomicrobia</taxon>
        <taxon>Methanosarcinales</taxon>
        <taxon>Methanosarcinaceae</taxon>
        <taxon>Methanosarcina</taxon>
    </lineage>
</organism>
<dbReference type="PaxDb" id="269797-Mbar_A2995"/>
<protein>
    <recommendedName>
        <fullName evidence="2">PASTA domain-containing protein</fullName>
    </recommendedName>
</protein>
<dbReference type="OrthoDB" id="137491at2157"/>